<organism evidence="6 7">
    <name type="scientific">Pelagovum pacificum</name>
    <dbReference type="NCBI Taxonomy" id="2588711"/>
    <lineage>
        <taxon>Bacteria</taxon>
        <taxon>Pseudomonadati</taxon>
        <taxon>Pseudomonadota</taxon>
        <taxon>Alphaproteobacteria</taxon>
        <taxon>Rhodobacterales</taxon>
        <taxon>Paracoccaceae</taxon>
        <taxon>Pelagovum</taxon>
    </lineage>
</organism>
<evidence type="ECO:0000313" key="6">
    <source>
        <dbReference type="EMBL" id="TNY33701.1"/>
    </source>
</evidence>
<comment type="similarity">
    <text evidence="3">Belongs to the Nudix hydrolase family.</text>
</comment>
<dbReference type="Pfam" id="PF00293">
    <property type="entry name" value="NUDIX"/>
    <property type="match status" value="1"/>
</dbReference>
<dbReference type="GO" id="GO:0016787">
    <property type="term" value="F:hydrolase activity"/>
    <property type="evidence" value="ECO:0007669"/>
    <property type="project" value="UniProtKB-KW"/>
</dbReference>
<protein>
    <submittedName>
        <fullName evidence="6">NUDIX domain-containing protein</fullName>
    </submittedName>
</protein>
<evidence type="ECO:0000256" key="3">
    <source>
        <dbReference type="RuleBase" id="RU003476"/>
    </source>
</evidence>
<dbReference type="InterPro" id="IPR020476">
    <property type="entry name" value="Nudix_hydrolase"/>
</dbReference>
<feature type="region of interest" description="Disordered" evidence="4">
    <location>
        <begin position="23"/>
        <end position="57"/>
    </location>
</feature>
<evidence type="ECO:0000259" key="5">
    <source>
        <dbReference type="PROSITE" id="PS51462"/>
    </source>
</evidence>
<dbReference type="OrthoDB" id="289720at2"/>
<gene>
    <name evidence="6" type="ORF">FHY64_10655</name>
</gene>
<keyword evidence="7" id="KW-1185">Reference proteome</keyword>
<dbReference type="InterPro" id="IPR015797">
    <property type="entry name" value="NUDIX_hydrolase-like_dom_sf"/>
</dbReference>
<dbReference type="PANTHER" id="PTHR43046:SF14">
    <property type="entry name" value="MUTT_NUDIX FAMILY PROTEIN"/>
    <property type="match status" value="1"/>
</dbReference>
<dbReference type="PANTHER" id="PTHR43046">
    <property type="entry name" value="GDP-MANNOSE MANNOSYL HYDROLASE"/>
    <property type="match status" value="1"/>
</dbReference>
<keyword evidence="2 3" id="KW-0378">Hydrolase</keyword>
<comment type="caution">
    <text evidence="6">The sequence shown here is derived from an EMBL/GenBank/DDBJ whole genome shotgun (WGS) entry which is preliminary data.</text>
</comment>
<evidence type="ECO:0000256" key="2">
    <source>
        <dbReference type="ARBA" id="ARBA00022801"/>
    </source>
</evidence>
<comment type="cofactor">
    <cofactor evidence="1">
        <name>Mg(2+)</name>
        <dbReference type="ChEBI" id="CHEBI:18420"/>
    </cofactor>
</comment>
<dbReference type="InterPro" id="IPR020084">
    <property type="entry name" value="NUDIX_hydrolase_CS"/>
</dbReference>
<feature type="compositionally biased region" description="Basic residues" evidence="4">
    <location>
        <begin position="31"/>
        <end position="50"/>
    </location>
</feature>
<dbReference type="SUPFAM" id="SSF55811">
    <property type="entry name" value="Nudix"/>
    <property type="match status" value="1"/>
</dbReference>
<name>A0A5C5GIJ0_9RHOB</name>
<feature type="domain" description="Nudix hydrolase" evidence="5">
    <location>
        <begin position="61"/>
        <end position="193"/>
    </location>
</feature>
<reference evidence="6 7" key="1">
    <citation type="submission" date="2019-06" db="EMBL/GenBank/DDBJ databases">
        <title>Genome of new Rhodobacteraceae sp. SM1903.</title>
        <authorList>
            <person name="Ren X."/>
        </authorList>
    </citation>
    <scope>NUCLEOTIDE SEQUENCE [LARGE SCALE GENOMIC DNA]</scope>
    <source>
        <strain evidence="6 7">SM1903</strain>
    </source>
</reference>
<dbReference type="InterPro" id="IPR000086">
    <property type="entry name" value="NUDIX_hydrolase_dom"/>
</dbReference>
<evidence type="ECO:0000256" key="1">
    <source>
        <dbReference type="ARBA" id="ARBA00001946"/>
    </source>
</evidence>
<dbReference type="PRINTS" id="PR00502">
    <property type="entry name" value="NUDIXFAMILY"/>
</dbReference>
<sequence length="209" mass="23080">MAGLEHAVPCGAPFLADGAVPQAAGAARARQTAHRRDRRRLRRLPPRRGTGHAGPSGLSEAAFHGCKVALFFGDRLLITLRDDRADIPFPAHWDLPGGGREPGETPWQTLAREAEEEVGLDLDRAEVLWRVCRVATHIADAMVWFYVAAMPEGAERDILFGDEGTAWALVPPERIFLLDKVVPSHLSRLEQYRTLVADWGGAVDRAHWD</sequence>
<evidence type="ECO:0000256" key="4">
    <source>
        <dbReference type="SAM" id="MobiDB-lite"/>
    </source>
</evidence>
<dbReference type="PROSITE" id="PS51462">
    <property type="entry name" value="NUDIX"/>
    <property type="match status" value="1"/>
</dbReference>
<proteinExistence type="inferred from homology"/>
<dbReference type="Gene3D" id="3.90.79.10">
    <property type="entry name" value="Nucleoside Triphosphate Pyrophosphohydrolase"/>
    <property type="match status" value="1"/>
</dbReference>
<dbReference type="PROSITE" id="PS00893">
    <property type="entry name" value="NUDIX_BOX"/>
    <property type="match status" value="1"/>
</dbReference>
<dbReference type="AlphaFoldDB" id="A0A5C5GIJ0"/>
<dbReference type="EMBL" id="VFFF01000001">
    <property type="protein sequence ID" value="TNY33701.1"/>
    <property type="molecule type" value="Genomic_DNA"/>
</dbReference>
<dbReference type="Proteomes" id="UP000314011">
    <property type="component" value="Unassembled WGS sequence"/>
</dbReference>
<accession>A0A5C5GIJ0</accession>
<evidence type="ECO:0000313" key="7">
    <source>
        <dbReference type="Proteomes" id="UP000314011"/>
    </source>
</evidence>